<keyword evidence="3" id="KW-0328">Glycosyltransferase</keyword>
<dbReference type="EMBL" id="JAVFWO010000004">
    <property type="protein sequence ID" value="MDQ7879401.1"/>
    <property type="molecule type" value="Genomic_DNA"/>
</dbReference>
<dbReference type="Pfam" id="PF00534">
    <property type="entry name" value="Glycos_transf_1"/>
    <property type="match status" value="1"/>
</dbReference>
<dbReference type="RefSeq" id="WP_308869026.1">
    <property type="nucleotide sequence ID" value="NZ_JAVFWO010000004.1"/>
</dbReference>
<evidence type="ECO:0000259" key="2">
    <source>
        <dbReference type="Pfam" id="PF00534"/>
    </source>
</evidence>
<evidence type="ECO:0000313" key="4">
    <source>
        <dbReference type="Proteomes" id="UP001235133"/>
    </source>
</evidence>
<dbReference type="PANTHER" id="PTHR12526:SF572">
    <property type="entry name" value="BLL5144 PROTEIN"/>
    <property type="match status" value="1"/>
</dbReference>
<dbReference type="Proteomes" id="UP001235133">
    <property type="component" value="Unassembled WGS sequence"/>
</dbReference>
<name>A0ABU0Z6D3_9MICO</name>
<evidence type="ECO:0000256" key="1">
    <source>
        <dbReference type="ARBA" id="ARBA00022679"/>
    </source>
</evidence>
<dbReference type="SUPFAM" id="SSF53756">
    <property type="entry name" value="UDP-Glycosyltransferase/glycogen phosphorylase"/>
    <property type="match status" value="1"/>
</dbReference>
<proteinExistence type="predicted"/>
<accession>A0ABU0Z6D3</accession>
<dbReference type="EC" id="2.4.-.-" evidence="3"/>
<dbReference type="InterPro" id="IPR001296">
    <property type="entry name" value="Glyco_trans_1"/>
</dbReference>
<keyword evidence="4" id="KW-1185">Reference proteome</keyword>
<gene>
    <name evidence="3" type="ORF">Q9R08_15525</name>
</gene>
<sequence length="372" mass="39475">MRFGFLSTYPPTRCGLATFTRSLAVALADQRSGPAAVVRVLDPAEAPAPAAEPEVRIAAVLRAGDVRSQRAAARALNACDAAIVQHEYGIYGGADGDEVLSVLEALRVPVITVLHTVLHQPSPGQKRVLERVVELTTAAVVMTDRAHDTLHAHFLVDGAKVHVIPHGAALPPRQSLHRRGTAPTILTWGLIAPGKGIERGIAAVAALRERGVEATYVVAGQTHPKVLAHDGEAYRDSLVALTRRLGVEASVRFVNRYLTPEDLAGLLSAADTVLLPYDSLEQATSGVLVEALAAGVPVVATAFPHAVEVLTGAAGMTVPHDDPHAMALGLEQMLQRGDDRRAARRHGSGLSWPEVAERYLDLAERLRAEQAA</sequence>
<protein>
    <submittedName>
        <fullName evidence="3">Glycosyltransferase</fullName>
        <ecNumber evidence="3">2.4.-.-</ecNumber>
    </submittedName>
</protein>
<dbReference type="Gene3D" id="3.40.50.2000">
    <property type="entry name" value="Glycogen Phosphorylase B"/>
    <property type="match status" value="2"/>
</dbReference>
<reference evidence="3 4" key="1">
    <citation type="submission" date="2023-08" db="EMBL/GenBank/DDBJ databases">
        <title>Microbacterium psychrotolerans sp. nov., a psychrotolerant bacterium isolated from soil in Heilongjiang Province, China.</title>
        <authorList>
            <person name="An P."/>
            <person name="Zhao D."/>
            <person name="Xiang H."/>
        </authorList>
    </citation>
    <scope>NUCLEOTIDE SEQUENCE [LARGE SCALE GENOMIC DNA]</scope>
    <source>
        <strain evidence="3 4">QXD-8</strain>
    </source>
</reference>
<keyword evidence="1 3" id="KW-0808">Transferase</keyword>
<dbReference type="GO" id="GO:0016757">
    <property type="term" value="F:glycosyltransferase activity"/>
    <property type="evidence" value="ECO:0007669"/>
    <property type="project" value="UniProtKB-KW"/>
</dbReference>
<feature type="domain" description="Glycosyl transferase family 1" evidence="2">
    <location>
        <begin position="174"/>
        <end position="344"/>
    </location>
</feature>
<comment type="caution">
    <text evidence="3">The sequence shown here is derived from an EMBL/GenBank/DDBJ whole genome shotgun (WGS) entry which is preliminary data.</text>
</comment>
<evidence type="ECO:0000313" key="3">
    <source>
        <dbReference type="EMBL" id="MDQ7879401.1"/>
    </source>
</evidence>
<organism evidence="3 4">
    <name type="scientific">Microbacterium psychrotolerans</name>
    <dbReference type="NCBI Taxonomy" id="3068321"/>
    <lineage>
        <taxon>Bacteria</taxon>
        <taxon>Bacillati</taxon>
        <taxon>Actinomycetota</taxon>
        <taxon>Actinomycetes</taxon>
        <taxon>Micrococcales</taxon>
        <taxon>Microbacteriaceae</taxon>
        <taxon>Microbacterium</taxon>
    </lineage>
</organism>
<dbReference type="PANTHER" id="PTHR12526">
    <property type="entry name" value="GLYCOSYLTRANSFERASE"/>
    <property type="match status" value="1"/>
</dbReference>